<dbReference type="InterPro" id="IPR017850">
    <property type="entry name" value="Alkaline_phosphatase_core_sf"/>
</dbReference>
<proteinExistence type="inferred from homology"/>
<evidence type="ECO:0000259" key="12">
    <source>
        <dbReference type="Pfam" id="PF19316"/>
    </source>
</evidence>
<dbReference type="Proteomes" id="UP000002009">
    <property type="component" value="Chromosome 1"/>
</dbReference>
<evidence type="ECO:0000256" key="6">
    <source>
        <dbReference type="ARBA" id="ARBA00022692"/>
    </source>
</evidence>
<dbReference type="eggNOG" id="KOG2126">
    <property type="taxonomic scope" value="Eukaryota"/>
</dbReference>
<feature type="transmembrane region" description="Helical" evidence="11">
    <location>
        <begin position="568"/>
        <end position="588"/>
    </location>
</feature>
<dbReference type="STRING" id="296587.C1FD97"/>
<keyword evidence="14" id="KW-1185">Reference proteome</keyword>
<dbReference type="InterPro" id="IPR037675">
    <property type="entry name" value="PIG-O_N"/>
</dbReference>
<evidence type="ECO:0000256" key="10">
    <source>
        <dbReference type="ARBA" id="ARBA00023180"/>
    </source>
</evidence>
<sequence>MLRTDLSSGTFGGVRFPLFVFLVLLAVGKTLALLIYGSGFYLTRMQLLNANTCDFQRNASQEFRYNQALTPYDLSPGDAECWTETRVDKVVLMIIDGARFDFAAASFNSKENVWSGNSPLSSIAETVQKYPETTELYRFVADPPTTTQQRLKSILTGGLPTFLEISKSFGAAKLVEDNLISQAAAAGRRISFSGDDTWLELFHHVHFAASVDAHPSFNVRDLDSVDQGVRRHLLTALDNPDDWDILIGHFLGVDHAGHTYGVESQAMIKKLQENDADIKAISSAMRADSAFDNALLIVMGDHGMTLHGDHGGGTSAETDSFLLIHQPRASSLQEVTQHKNSSKALSNLDLKTMSQIDFAPTLSTILDIPIPYGSLGAIQRRFLEVASTLDPRKETHALHMNNQVIEEWYLRALRGATMQVWRYLNAYVIEAGNPFSVDDWSRLQDLYNSSQSLTASDGDRVQMLEGFLSIAAETSRERWIQFSIRKMAVGVVLLICLLAICAMSKLLFLCEDAVVDARWKSILSRINAIHNMFESRAVHMEMIFLLIVAGLISGYRVSNSFITAEADVAHFIVASFALFFSVFRISFLRRALRSQIRSDAALQSGLGAALLTCNTGCQLLGATWLKHADHGASRHVLPMTLSFLSRTIIFCAHGALPWICHRAMIQGNANGQRACITLASASLGLLTFKHGTCFSVLLRLVGVGTLGPSVSPELFLPWVTYIASSIAFIVPVGFGKRSLNRYKIQIDTHGTMWSLLSIFVLSFGERGSLWGVLSITQSAAVLYSSSPGSAAVNYYNFREMTLALTWHVLALQCFFAGGHHCTFDSLHLTCAFIGLNNFHFVIMGILLSSNTWSGEALISGQIPTVVVSCLNSRRVDEEHLTKVLRNALSRFVLSYAVCRLVTIVVISGFVGAERGHLMVWAVFAPKFAFDAAGQLFGDAWLIFGVLICVRHLHTE</sequence>
<keyword evidence="10" id="KW-0325">Glycoprotein</keyword>
<keyword evidence="4" id="KW-0337">GPI-anchor biosynthesis</keyword>
<dbReference type="OMA" id="PRRVDSM"/>
<dbReference type="PANTHER" id="PTHR23071">
    <property type="entry name" value="PHOSPHATIDYLINOSITOL GLYCAN"/>
    <property type="match status" value="1"/>
</dbReference>
<dbReference type="FunCoup" id="C1FD97">
    <property type="interactions" value="1678"/>
</dbReference>
<evidence type="ECO:0000256" key="9">
    <source>
        <dbReference type="ARBA" id="ARBA00023136"/>
    </source>
</evidence>
<protein>
    <submittedName>
        <fullName evidence="13">Glycosylphosphatidylinositol ethanolamine phosphate transferase</fullName>
    </submittedName>
</protein>
<dbReference type="OrthoDB" id="272139at2759"/>
<feature type="transmembrane region" description="Helical" evidence="11">
    <location>
        <begin position="542"/>
        <end position="562"/>
    </location>
</feature>
<feature type="transmembrane region" description="Helical" evidence="11">
    <location>
        <begin position="681"/>
        <end position="702"/>
    </location>
</feature>
<dbReference type="PANTHER" id="PTHR23071:SF1">
    <property type="entry name" value="GPI ETHANOLAMINE PHOSPHATE TRANSFERASE 3"/>
    <property type="match status" value="1"/>
</dbReference>
<dbReference type="Gene3D" id="3.40.720.10">
    <property type="entry name" value="Alkaline Phosphatase, subunit A"/>
    <property type="match status" value="1"/>
</dbReference>
<feature type="transmembrane region" description="Helical" evidence="11">
    <location>
        <begin position="641"/>
        <end position="660"/>
    </location>
</feature>
<evidence type="ECO:0000256" key="5">
    <source>
        <dbReference type="ARBA" id="ARBA00022679"/>
    </source>
</evidence>
<evidence type="ECO:0000313" key="13">
    <source>
        <dbReference type="EMBL" id="ACO68353.1"/>
    </source>
</evidence>
<evidence type="ECO:0000256" key="4">
    <source>
        <dbReference type="ARBA" id="ARBA00022502"/>
    </source>
</evidence>
<dbReference type="AlphaFoldDB" id="C1FD97"/>
<dbReference type="Pfam" id="PF19316">
    <property type="entry name" value="PIGO_PIGG"/>
    <property type="match status" value="1"/>
</dbReference>
<dbReference type="SUPFAM" id="SSF53649">
    <property type="entry name" value="Alkaline phosphatase-like"/>
    <property type="match status" value="1"/>
</dbReference>
<feature type="transmembrane region" description="Helical" evidence="11">
    <location>
        <begin position="600"/>
        <end position="621"/>
    </location>
</feature>
<feature type="domain" description="GPI ethanolamine phosphate transferase 2 C-terminal" evidence="12">
    <location>
        <begin position="795"/>
        <end position="934"/>
    </location>
</feature>
<name>C1FD97_MICCC</name>
<comment type="pathway">
    <text evidence="2">Glycolipid biosynthesis; glycosylphosphatidylinositol-anchor biosynthesis.</text>
</comment>
<dbReference type="EMBL" id="CP001574">
    <property type="protein sequence ID" value="ACO68353.1"/>
    <property type="molecule type" value="Genomic_DNA"/>
</dbReference>
<comment type="similarity">
    <text evidence="3">Belongs to the PIGG/PIGN/PIGO family. PIGO subfamily.</text>
</comment>
<evidence type="ECO:0000256" key="11">
    <source>
        <dbReference type="SAM" id="Phobius"/>
    </source>
</evidence>
<evidence type="ECO:0000313" key="14">
    <source>
        <dbReference type="Proteomes" id="UP000002009"/>
    </source>
</evidence>
<feature type="transmembrane region" description="Helical" evidence="11">
    <location>
        <begin position="931"/>
        <end position="949"/>
    </location>
</feature>
<dbReference type="InterPro" id="IPR045687">
    <property type="entry name" value="PIGG/GPI7_C"/>
</dbReference>
<comment type="subcellular location">
    <subcellularLocation>
        <location evidence="1">Endoplasmic reticulum membrane</location>
        <topology evidence="1">Multi-pass membrane protein</topology>
    </subcellularLocation>
</comment>
<dbReference type="GO" id="GO:0005789">
    <property type="term" value="C:endoplasmic reticulum membrane"/>
    <property type="evidence" value="ECO:0007669"/>
    <property type="project" value="UniProtKB-SubCell"/>
</dbReference>
<evidence type="ECO:0000256" key="1">
    <source>
        <dbReference type="ARBA" id="ARBA00004477"/>
    </source>
</evidence>
<keyword evidence="7" id="KW-0256">Endoplasmic reticulum</keyword>
<dbReference type="UniPathway" id="UPA00196"/>
<dbReference type="CDD" id="cd16023">
    <property type="entry name" value="GPI_EPT_3"/>
    <property type="match status" value="1"/>
</dbReference>
<reference evidence="13 14" key="1">
    <citation type="journal article" date="2009" name="Science">
        <title>Green evolution and dynamic adaptations revealed by genomes of the marine picoeukaryotes Micromonas.</title>
        <authorList>
            <person name="Worden A.Z."/>
            <person name="Lee J.H."/>
            <person name="Mock T."/>
            <person name="Rouze P."/>
            <person name="Simmons M.P."/>
            <person name="Aerts A.L."/>
            <person name="Allen A.E."/>
            <person name="Cuvelier M.L."/>
            <person name="Derelle E."/>
            <person name="Everett M.V."/>
            <person name="Foulon E."/>
            <person name="Grimwood J."/>
            <person name="Gundlach H."/>
            <person name="Henrissat B."/>
            <person name="Napoli C."/>
            <person name="McDonald S.M."/>
            <person name="Parker M.S."/>
            <person name="Rombauts S."/>
            <person name="Salamov A."/>
            <person name="Von Dassow P."/>
            <person name="Badger J.H."/>
            <person name="Coutinho P.M."/>
            <person name="Demir E."/>
            <person name="Dubchak I."/>
            <person name="Gentemann C."/>
            <person name="Eikrem W."/>
            <person name="Gready J.E."/>
            <person name="John U."/>
            <person name="Lanier W."/>
            <person name="Lindquist E.A."/>
            <person name="Lucas S."/>
            <person name="Mayer K.F."/>
            <person name="Moreau H."/>
            <person name="Not F."/>
            <person name="Otillar R."/>
            <person name="Panaud O."/>
            <person name="Pangilinan J."/>
            <person name="Paulsen I."/>
            <person name="Piegu B."/>
            <person name="Poliakov A."/>
            <person name="Robbens S."/>
            <person name="Schmutz J."/>
            <person name="Toulza E."/>
            <person name="Wyss T."/>
            <person name="Zelensky A."/>
            <person name="Zhou K."/>
            <person name="Armbrust E.V."/>
            <person name="Bhattacharya D."/>
            <person name="Goodenough U.W."/>
            <person name="Van de Peer Y."/>
            <person name="Grigoriev I.V."/>
        </authorList>
    </citation>
    <scope>NUCLEOTIDE SEQUENCE [LARGE SCALE GENOMIC DNA]</scope>
    <source>
        <strain evidence="14">RCC299 / NOUM17</strain>
    </source>
</reference>
<dbReference type="GO" id="GO:0051377">
    <property type="term" value="F:mannose-ethanolamine phosphotransferase activity"/>
    <property type="evidence" value="ECO:0007669"/>
    <property type="project" value="InterPro"/>
</dbReference>
<accession>C1FD97</accession>
<keyword evidence="5 13" id="KW-0808">Transferase</keyword>
<organism evidence="13 14">
    <name type="scientific">Micromonas commoda (strain RCC299 / NOUM17 / CCMP2709)</name>
    <name type="common">Picoplanktonic green alga</name>
    <dbReference type="NCBI Taxonomy" id="296587"/>
    <lineage>
        <taxon>Eukaryota</taxon>
        <taxon>Viridiplantae</taxon>
        <taxon>Chlorophyta</taxon>
        <taxon>Mamiellophyceae</taxon>
        <taxon>Mamiellales</taxon>
        <taxon>Mamiellaceae</taxon>
        <taxon>Micromonas</taxon>
    </lineage>
</organism>
<feature type="transmembrane region" description="Helical" evidence="11">
    <location>
        <begin position="487"/>
        <end position="510"/>
    </location>
</feature>
<feature type="transmembrane region" description="Helical" evidence="11">
    <location>
        <begin position="714"/>
        <end position="734"/>
    </location>
</feature>
<keyword evidence="8 11" id="KW-1133">Transmembrane helix</keyword>
<dbReference type="KEGG" id="mis:MICPUN_113927"/>
<dbReference type="RefSeq" id="XP_002507095.1">
    <property type="nucleotide sequence ID" value="XM_002507049.1"/>
</dbReference>
<dbReference type="InterPro" id="IPR039524">
    <property type="entry name" value="PIGO/GPI13"/>
</dbReference>
<evidence type="ECO:0000256" key="3">
    <source>
        <dbReference type="ARBA" id="ARBA00008695"/>
    </source>
</evidence>
<dbReference type="Pfam" id="PF01663">
    <property type="entry name" value="Phosphodiest"/>
    <property type="match status" value="1"/>
</dbReference>
<keyword evidence="9 11" id="KW-0472">Membrane</keyword>
<keyword evidence="6 11" id="KW-0812">Transmembrane</keyword>
<feature type="transmembrane region" description="Helical" evidence="11">
    <location>
        <begin position="892"/>
        <end position="911"/>
    </location>
</feature>
<dbReference type="GeneID" id="8250413"/>
<dbReference type="InterPro" id="IPR002591">
    <property type="entry name" value="Phosphodiest/P_Trfase"/>
</dbReference>
<gene>
    <name evidence="13" type="primary">PIGO</name>
    <name evidence="13" type="ORF">MICPUN_113927</name>
</gene>
<dbReference type="GO" id="GO:0006506">
    <property type="term" value="P:GPI anchor biosynthetic process"/>
    <property type="evidence" value="ECO:0007669"/>
    <property type="project" value="UniProtKB-UniPathway"/>
</dbReference>
<evidence type="ECO:0000256" key="2">
    <source>
        <dbReference type="ARBA" id="ARBA00004687"/>
    </source>
</evidence>
<evidence type="ECO:0000256" key="7">
    <source>
        <dbReference type="ARBA" id="ARBA00022824"/>
    </source>
</evidence>
<dbReference type="InParanoid" id="C1FD97"/>
<evidence type="ECO:0000256" key="8">
    <source>
        <dbReference type="ARBA" id="ARBA00022989"/>
    </source>
</evidence>